<evidence type="ECO:0000256" key="9">
    <source>
        <dbReference type="ARBA" id="ARBA00023136"/>
    </source>
</evidence>
<evidence type="ECO:0000313" key="12">
    <source>
        <dbReference type="EMBL" id="KAK2187092.1"/>
    </source>
</evidence>
<keyword evidence="9 11" id="KW-0472">Membrane</keyword>
<feature type="transmembrane region" description="Helical" evidence="11">
    <location>
        <begin position="101"/>
        <end position="126"/>
    </location>
</feature>
<evidence type="ECO:0000256" key="1">
    <source>
        <dbReference type="ARBA" id="ARBA00004651"/>
    </source>
</evidence>
<evidence type="ECO:0000256" key="3">
    <source>
        <dbReference type="ARBA" id="ARBA00022448"/>
    </source>
</evidence>
<comment type="caution">
    <text evidence="12">The sequence shown here is derived from an EMBL/GenBank/DDBJ whole genome shotgun (WGS) entry which is preliminary data.</text>
</comment>
<dbReference type="EMBL" id="JAODUO010000178">
    <property type="protein sequence ID" value="KAK2187092.1"/>
    <property type="molecule type" value="Genomic_DNA"/>
</dbReference>
<comment type="similarity">
    <text evidence="2">Belongs to the sodium:solute symporter (SSF) (TC 2.A.21) family.</text>
</comment>
<feature type="transmembrane region" description="Helical" evidence="11">
    <location>
        <begin position="43"/>
        <end position="66"/>
    </location>
</feature>
<evidence type="ECO:0000256" key="10">
    <source>
        <dbReference type="ARBA" id="ARBA00023201"/>
    </source>
</evidence>
<evidence type="ECO:0000256" key="6">
    <source>
        <dbReference type="ARBA" id="ARBA00022989"/>
    </source>
</evidence>
<comment type="subcellular location">
    <subcellularLocation>
        <location evidence="1">Cell membrane</location>
        <topology evidence="1">Multi-pass membrane protein</topology>
    </subcellularLocation>
</comment>
<feature type="transmembrane region" description="Helical" evidence="11">
    <location>
        <begin position="146"/>
        <end position="166"/>
    </location>
</feature>
<keyword evidence="5 11" id="KW-0812">Transmembrane</keyword>
<keyword evidence="10" id="KW-0739">Sodium transport</keyword>
<dbReference type="PANTHER" id="PTHR42985:SF40">
    <property type="entry name" value="LD47995P-RELATED"/>
    <property type="match status" value="1"/>
</dbReference>
<dbReference type="GO" id="GO:0015293">
    <property type="term" value="F:symporter activity"/>
    <property type="evidence" value="ECO:0007669"/>
    <property type="project" value="TreeGrafter"/>
</dbReference>
<dbReference type="InterPro" id="IPR001734">
    <property type="entry name" value="Na/solute_symporter"/>
</dbReference>
<feature type="transmembrane region" description="Helical" evidence="11">
    <location>
        <begin position="240"/>
        <end position="266"/>
    </location>
</feature>
<gene>
    <name evidence="12" type="ORF">NP493_179g01050</name>
</gene>
<evidence type="ECO:0000256" key="8">
    <source>
        <dbReference type="ARBA" id="ARBA00023065"/>
    </source>
</evidence>
<dbReference type="Gene3D" id="1.20.1730.10">
    <property type="entry name" value="Sodium/glucose cotransporter"/>
    <property type="match status" value="1"/>
</dbReference>
<dbReference type="AlphaFoldDB" id="A0AAD9P2T7"/>
<evidence type="ECO:0000256" key="2">
    <source>
        <dbReference type="ARBA" id="ARBA00006434"/>
    </source>
</evidence>
<evidence type="ECO:0000313" key="13">
    <source>
        <dbReference type="Proteomes" id="UP001209878"/>
    </source>
</evidence>
<reference evidence="12" key="1">
    <citation type="journal article" date="2023" name="Mol. Biol. Evol.">
        <title>Third-Generation Sequencing Reveals the Adaptive Role of the Epigenome in Three Deep-Sea Polychaetes.</title>
        <authorList>
            <person name="Perez M."/>
            <person name="Aroh O."/>
            <person name="Sun Y."/>
            <person name="Lan Y."/>
            <person name="Juniper S.K."/>
            <person name="Young C.R."/>
            <person name="Angers B."/>
            <person name="Qian P.Y."/>
        </authorList>
    </citation>
    <scope>NUCLEOTIDE SEQUENCE</scope>
    <source>
        <strain evidence="12">R07B-5</strain>
    </source>
</reference>
<dbReference type="InterPro" id="IPR051163">
    <property type="entry name" value="Sodium:Solute_Symporter_SSF"/>
</dbReference>
<keyword evidence="4" id="KW-1003">Cell membrane</keyword>
<sequence length="345" mass="37232">MAELKEMGLSWGEAQASAKDRTLWRSIVVALCPTGGEEDKTVLLIIPSIFVTASIIAVVGFIVFAYNTVIGCDPLANHEIATGNELFPHFVRAAFADSTGFCGLVLAILYSGALSSISSALSAAAANMWEDILKPRLTNITEYKAAILNKVIVIFCGVAAVVMVFVIDRIPGPIMKGVIAGGIFGFAATMFVNLGSLTVSGYHQTLPPTRTDACEPPINATETTSPVSLSGISNLYAMSYMWYTPLGTGVTMVTGLAVSYVVHFLLPNKEHEEDLPEKLFIRLGNLFCIRDSENDAETGKREFKEPSLIVKTSVTLDTEDFSSDAIKQAEIIPLTQEPCHLRRTT</sequence>
<accession>A0AAD9P2T7</accession>
<evidence type="ECO:0000256" key="7">
    <source>
        <dbReference type="ARBA" id="ARBA00023053"/>
    </source>
</evidence>
<keyword evidence="3" id="KW-0813">Transport</keyword>
<keyword evidence="7" id="KW-0915">Sodium</keyword>
<dbReference type="Proteomes" id="UP001209878">
    <property type="component" value="Unassembled WGS sequence"/>
</dbReference>
<evidence type="ECO:0000256" key="4">
    <source>
        <dbReference type="ARBA" id="ARBA00022475"/>
    </source>
</evidence>
<protein>
    <submittedName>
        <fullName evidence="12">Uncharacterized protein</fullName>
    </submittedName>
</protein>
<proteinExistence type="inferred from homology"/>
<name>A0AAD9P2T7_RIDPI</name>
<keyword evidence="6 11" id="KW-1133">Transmembrane helix</keyword>
<organism evidence="12 13">
    <name type="scientific">Ridgeia piscesae</name>
    <name type="common">Tubeworm</name>
    <dbReference type="NCBI Taxonomy" id="27915"/>
    <lineage>
        <taxon>Eukaryota</taxon>
        <taxon>Metazoa</taxon>
        <taxon>Spiralia</taxon>
        <taxon>Lophotrochozoa</taxon>
        <taxon>Annelida</taxon>
        <taxon>Polychaeta</taxon>
        <taxon>Sedentaria</taxon>
        <taxon>Canalipalpata</taxon>
        <taxon>Sabellida</taxon>
        <taxon>Siboglinidae</taxon>
        <taxon>Ridgeia</taxon>
    </lineage>
</organism>
<evidence type="ECO:0000256" key="11">
    <source>
        <dbReference type="SAM" id="Phobius"/>
    </source>
</evidence>
<dbReference type="PROSITE" id="PS50283">
    <property type="entry name" value="NA_SOLUT_SYMP_3"/>
    <property type="match status" value="1"/>
</dbReference>
<keyword evidence="8" id="KW-0406">Ion transport</keyword>
<dbReference type="InterPro" id="IPR038377">
    <property type="entry name" value="Na/Glc_symporter_sf"/>
</dbReference>
<evidence type="ECO:0000256" key="5">
    <source>
        <dbReference type="ARBA" id="ARBA00022692"/>
    </source>
</evidence>
<dbReference type="PANTHER" id="PTHR42985">
    <property type="entry name" value="SODIUM-COUPLED MONOCARBOXYLATE TRANSPORTER"/>
    <property type="match status" value="1"/>
</dbReference>
<dbReference type="GO" id="GO:0005886">
    <property type="term" value="C:plasma membrane"/>
    <property type="evidence" value="ECO:0007669"/>
    <property type="project" value="UniProtKB-SubCell"/>
</dbReference>
<keyword evidence="13" id="KW-1185">Reference proteome</keyword>
<dbReference type="GO" id="GO:0006814">
    <property type="term" value="P:sodium ion transport"/>
    <property type="evidence" value="ECO:0007669"/>
    <property type="project" value="UniProtKB-KW"/>
</dbReference>
<feature type="transmembrane region" description="Helical" evidence="11">
    <location>
        <begin position="178"/>
        <end position="199"/>
    </location>
</feature>